<dbReference type="AlphaFoldDB" id="X0VMZ9"/>
<protein>
    <recommendedName>
        <fullName evidence="2">DUF35 domain-containing protein</fullName>
    </recommendedName>
</protein>
<accession>X0VMZ9</accession>
<evidence type="ECO:0000313" key="1">
    <source>
        <dbReference type="EMBL" id="GAG19605.1"/>
    </source>
</evidence>
<name>X0VMZ9_9ZZZZ</name>
<dbReference type="InterPro" id="IPR012340">
    <property type="entry name" value="NA-bd_OB-fold"/>
</dbReference>
<gene>
    <name evidence="1" type="ORF">S01H1_50994</name>
</gene>
<sequence>MITFPIQRVCYNCQAKDNYDEVRLSDKRGKVFTFSLDNLAGRSDDPLIPQTVIESELENTRIYCVMTDFDPKEIKIDMPVEMTFRRFYEGTGMYIYFWKCRPIR</sequence>
<evidence type="ECO:0008006" key="2">
    <source>
        <dbReference type="Google" id="ProtNLM"/>
    </source>
</evidence>
<comment type="caution">
    <text evidence="1">The sequence shown here is derived from an EMBL/GenBank/DDBJ whole genome shotgun (WGS) entry which is preliminary data.</text>
</comment>
<organism evidence="1">
    <name type="scientific">marine sediment metagenome</name>
    <dbReference type="NCBI Taxonomy" id="412755"/>
    <lineage>
        <taxon>unclassified sequences</taxon>
        <taxon>metagenomes</taxon>
        <taxon>ecological metagenomes</taxon>
    </lineage>
</organism>
<reference evidence="1" key="1">
    <citation type="journal article" date="2014" name="Front. Microbiol.">
        <title>High frequency of phylogenetically diverse reductive dehalogenase-homologous genes in deep subseafloor sedimentary metagenomes.</title>
        <authorList>
            <person name="Kawai M."/>
            <person name="Futagami T."/>
            <person name="Toyoda A."/>
            <person name="Takaki Y."/>
            <person name="Nishi S."/>
            <person name="Hori S."/>
            <person name="Arai W."/>
            <person name="Tsubouchi T."/>
            <person name="Morono Y."/>
            <person name="Uchiyama I."/>
            <person name="Ito T."/>
            <person name="Fujiyama A."/>
            <person name="Inagaki F."/>
            <person name="Takami H."/>
        </authorList>
    </citation>
    <scope>NUCLEOTIDE SEQUENCE</scope>
    <source>
        <strain evidence="1">Expedition CK06-06</strain>
    </source>
</reference>
<dbReference type="EMBL" id="BARS01032886">
    <property type="protein sequence ID" value="GAG19605.1"/>
    <property type="molecule type" value="Genomic_DNA"/>
</dbReference>
<proteinExistence type="predicted"/>
<dbReference type="SUPFAM" id="SSF50249">
    <property type="entry name" value="Nucleic acid-binding proteins"/>
    <property type="match status" value="1"/>
</dbReference>